<dbReference type="AlphaFoldDB" id="X0X2R9"/>
<protein>
    <submittedName>
        <fullName evidence="1">Uncharacterized protein</fullName>
    </submittedName>
</protein>
<proteinExistence type="predicted"/>
<reference evidence="1" key="1">
    <citation type="journal article" date="2014" name="Front. Microbiol.">
        <title>High frequency of phylogenetically diverse reductive dehalogenase-homologous genes in deep subseafloor sedimentary metagenomes.</title>
        <authorList>
            <person name="Kawai M."/>
            <person name="Futagami T."/>
            <person name="Toyoda A."/>
            <person name="Takaki Y."/>
            <person name="Nishi S."/>
            <person name="Hori S."/>
            <person name="Arai W."/>
            <person name="Tsubouchi T."/>
            <person name="Morono Y."/>
            <person name="Uchiyama I."/>
            <person name="Ito T."/>
            <person name="Fujiyama A."/>
            <person name="Inagaki F."/>
            <person name="Takami H."/>
        </authorList>
    </citation>
    <scope>NUCLEOTIDE SEQUENCE</scope>
    <source>
        <strain evidence="1">Expedition CK06-06</strain>
    </source>
</reference>
<organism evidence="1">
    <name type="scientific">marine sediment metagenome</name>
    <dbReference type="NCBI Taxonomy" id="412755"/>
    <lineage>
        <taxon>unclassified sequences</taxon>
        <taxon>metagenomes</taxon>
        <taxon>ecological metagenomes</taxon>
    </lineage>
</organism>
<comment type="caution">
    <text evidence="1">The sequence shown here is derived from an EMBL/GenBank/DDBJ whole genome shotgun (WGS) entry which is preliminary data.</text>
</comment>
<gene>
    <name evidence="1" type="ORF">S01H1_65487</name>
</gene>
<evidence type="ECO:0000313" key="1">
    <source>
        <dbReference type="EMBL" id="GAG37479.1"/>
    </source>
</evidence>
<sequence>MYPVLSIGWFITVVDDTLTSGAIMAALSAG</sequence>
<name>X0X2R9_9ZZZZ</name>
<accession>X0X2R9</accession>
<feature type="non-terminal residue" evidence="1">
    <location>
        <position position="30"/>
    </location>
</feature>
<dbReference type="EMBL" id="BARS01043237">
    <property type="protein sequence ID" value="GAG37479.1"/>
    <property type="molecule type" value="Genomic_DNA"/>
</dbReference>